<dbReference type="SUPFAM" id="SSF56801">
    <property type="entry name" value="Acetyl-CoA synthetase-like"/>
    <property type="match status" value="1"/>
</dbReference>
<feature type="compositionally biased region" description="Basic and acidic residues" evidence="2">
    <location>
        <begin position="160"/>
        <end position="179"/>
    </location>
</feature>
<dbReference type="AlphaFoldDB" id="A0A5N6QS89"/>
<evidence type="ECO:0000313" key="5">
    <source>
        <dbReference type="Proteomes" id="UP000327013"/>
    </source>
</evidence>
<feature type="region of interest" description="Disordered" evidence="2">
    <location>
        <begin position="119"/>
        <end position="193"/>
    </location>
</feature>
<dbReference type="InterPro" id="IPR000873">
    <property type="entry name" value="AMP-dep_synth/lig_dom"/>
</dbReference>
<keyword evidence="5" id="KW-1185">Reference proteome</keyword>
<dbReference type="OrthoDB" id="10253869at2759"/>
<feature type="compositionally biased region" description="Polar residues" evidence="2">
    <location>
        <begin position="180"/>
        <end position="193"/>
    </location>
</feature>
<accession>A0A5N6QS89</accession>
<evidence type="ECO:0000313" key="4">
    <source>
        <dbReference type="EMBL" id="KAE8010021.1"/>
    </source>
</evidence>
<evidence type="ECO:0000256" key="2">
    <source>
        <dbReference type="SAM" id="MobiDB-lite"/>
    </source>
</evidence>
<sequence>MLSPSPISFSAVNLVQVPILYFSLLSLGVVISPANPISTDSEISWLVRLCNPVIAFATSSPAHKLPTFRFKTILLDSPEFDSMTIIPAQKLDRVEVSQSDLAAIMYSFGTTGKVKGATRTMSVSLPPPSTTRTTRRPTPFGRPSTSAWTRGGRTGGKPDTLLEKARQEKEHVTALDPKNRSASGTETPWSQTPVTDLTAVGEGRGTVLSLKLDRLSDSVSGQTVVDPKGYLTDLKSMKITSDAEISDGWVRLAEKRKPWMKGTRTETRRRGENAKVYGAYGVGDGYGLLGAIFEERQGNKTHHPSTLTGILLAGVGNVDLRRKTNYLIVDSIPAWSVTLCKYLLWCLLKVDTSSLQTK</sequence>
<evidence type="ECO:0000256" key="1">
    <source>
        <dbReference type="ARBA" id="ARBA00022598"/>
    </source>
</evidence>
<name>A0A5N6QS89_9ROSI</name>
<dbReference type="GO" id="GO:0016405">
    <property type="term" value="F:CoA-ligase activity"/>
    <property type="evidence" value="ECO:0007669"/>
    <property type="project" value="TreeGrafter"/>
</dbReference>
<feature type="compositionally biased region" description="Low complexity" evidence="2">
    <location>
        <begin position="130"/>
        <end position="146"/>
    </location>
</feature>
<feature type="domain" description="AMP-dependent synthetase/ligase" evidence="3">
    <location>
        <begin position="8"/>
        <end position="120"/>
    </location>
</feature>
<dbReference type="Gene3D" id="3.40.50.980">
    <property type="match status" value="1"/>
</dbReference>
<organism evidence="4 5">
    <name type="scientific">Carpinus fangiana</name>
    <dbReference type="NCBI Taxonomy" id="176857"/>
    <lineage>
        <taxon>Eukaryota</taxon>
        <taxon>Viridiplantae</taxon>
        <taxon>Streptophyta</taxon>
        <taxon>Embryophyta</taxon>
        <taxon>Tracheophyta</taxon>
        <taxon>Spermatophyta</taxon>
        <taxon>Magnoliopsida</taxon>
        <taxon>eudicotyledons</taxon>
        <taxon>Gunneridae</taxon>
        <taxon>Pentapetalae</taxon>
        <taxon>rosids</taxon>
        <taxon>fabids</taxon>
        <taxon>Fagales</taxon>
        <taxon>Betulaceae</taxon>
        <taxon>Carpinus</taxon>
    </lineage>
</organism>
<dbReference type="EMBL" id="CM017322">
    <property type="protein sequence ID" value="KAE8010021.1"/>
    <property type="molecule type" value="Genomic_DNA"/>
</dbReference>
<gene>
    <name evidence="4" type="ORF">FH972_006419</name>
</gene>
<dbReference type="PANTHER" id="PTHR24096:SF160">
    <property type="entry name" value="4-COUMARATE--COA LIGASE-LIKE 9"/>
    <property type="match status" value="1"/>
</dbReference>
<reference evidence="4 5" key="1">
    <citation type="submission" date="2019-06" db="EMBL/GenBank/DDBJ databases">
        <title>A chromosomal-level reference genome of Carpinus fangiana (Coryloideae, Betulaceae).</title>
        <authorList>
            <person name="Yang X."/>
            <person name="Wang Z."/>
            <person name="Zhang L."/>
            <person name="Hao G."/>
            <person name="Liu J."/>
            <person name="Yang Y."/>
        </authorList>
    </citation>
    <scope>NUCLEOTIDE SEQUENCE [LARGE SCALE GENOMIC DNA]</scope>
    <source>
        <strain evidence="4">Cfa_2016G</strain>
        <tissue evidence="4">Leaf</tissue>
    </source>
</reference>
<dbReference type="Pfam" id="PF00501">
    <property type="entry name" value="AMP-binding"/>
    <property type="match status" value="1"/>
</dbReference>
<proteinExistence type="predicted"/>
<dbReference type="Proteomes" id="UP000327013">
    <property type="component" value="Chromosome 2"/>
</dbReference>
<dbReference type="PANTHER" id="PTHR24096">
    <property type="entry name" value="LONG-CHAIN-FATTY-ACID--COA LIGASE"/>
    <property type="match status" value="1"/>
</dbReference>
<evidence type="ECO:0000259" key="3">
    <source>
        <dbReference type="Pfam" id="PF00501"/>
    </source>
</evidence>
<keyword evidence="1" id="KW-0436">Ligase</keyword>
<protein>
    <recommendedName>
        <fullName evidence="3">AMP-dependent synthetase/ligase domain-containing protein</fullName>
    </recommendedName>
</protein>